<proteinExistence type="predicted"/>
<dbReference type="EMBL" id="JAWXYG010000007">
    <property type="protein sequence ID" value="KAK4268688.1"/>
    <property type="molecule type" value="Genomic_DNA"/>
</dbReference>
<dbReference type="Proteomes" id="UP001293593">
    <property type="component" value="Unassembled WGS sequence"/>
</dbReference>
<reference evidence="1" key="1">
    <citation type="submission" date="2023-10" db="EMBL/GenBank/DDBJ databases">
        <title>Chromosome-level genome of the transformable northern wattle, Acacia crassicarpa.</title>
        <authorList>
            <person name="Massaro I."/>
            <person name="Sinha N.R."/>
            <person name="Poethig S."/>
            <person name="Leichty A.R."/>
        </authorList>
    </citation>
    <scope>NUCLEOTIDE SEQUENCE</scope>
    <source>
        <strain evidence="1">Acra3RX</strain>
        <tissue evidence="1">Leaf</tissue>
    </source>
</reference>
<organism evidence="1 2">
    <name type="scientific">Acacia crassicarpa</name>
    <name type="common">northern wattle</name>
    <dbReference type="NCBI Taxonomy" id="499986"/>
    <lineage>
        <taxon>Eukaryota</taxon>
        <taxon>Viridiplantae</taxon>
        <taxon>Streptophyta</taxon>
        <taxon>Embryophyta</taxon>
        <taxon>Tracheophyta</taxon>
        <taxon>Spermatophyta</taxon>
        <taxon>Magnoliopsida</taxon>
        <taxon>eudicotyledons</taxon>
        <taxon>Gunneridae</taxon>
        <taxon>Pentapetalae</taxon>
        <taxon>rosids</taxon>
        <taxon>fabids</taxon>
        <taxon>Fabales</taxon>
        <taxon>Fabaceae</taxon>
        <taxon>Caesalpinioideae</taxon>
        <taxon>mimosoid clade</taxon>
        <taxon>Acacieae</taxon>
        <taxon>Acacia</taxon>
    </lineage>
</organism>
<keyword evidence="2" id="KW-1185">Reference proteome</keyword>
<comment type="caution">
    <text evidence="1">The sequence shown here is derived from an EMBL/GenBank/DDBJ whole genome shotgun (WGS) entry which is preliminary data.</text>
</comment>
<protein>
    <submittedName>
        <fullName evidence="1">Uncharacterized protein</fullName>
    </submittedName>
</protein>
<evidence type="ECO:0000313" key="2">
    <source>
        <dbReference type="Proteomes" id="UP001293593"/>
    </source>
</evidence>
<sequence length="36" mass="4182">MIPISSVNVSCSDCWIQFSHYQRQRLVLIVALSCRK</sequence>
<accession>A0AAE1MP12</accession>
<evidence type="ECO:0000313" key="1">
    <source>
        <dbReference type="EMBL" id="KAK4268688.1"/>
    </source>
</evidence>
<gene>
    <name evidence="1" type="ORF">QN277_025304</name>
</gene>
<name>A0AAE1MP12_9FABA</name>
<dbReference type="AlphaFoldDB" id="A0AAE1MP12"/>